<comment type="similarity">
    <text evidence="1">Belongs to the leucine-binding protein family.</text>
</comment>
<evidence type="ECO:0000313" key="6">
    <source>
        <dbReference type="Proteomes" id="UP000249616"/>
    </source>
</evidence>
<dbReference type="Pfam" id="PF13458">
    <property type="entry name" value="Peripla_BP_6"/>
    <property type="match status" value="1"/>
</dbReference>
<dbReference type="KEGG" id="scad:DN051_01810"/>
<dbReference type="PANTHER" id="PTHR30483:SF6">
    <property type="entry name" value="PERIPLASMIC BINDING PROTEIN OF ABC TRANSPORTER FOR NATURAL AMINO ACIDS"/>
    <property type="match status" value="1"/>
</dbReference>
<feature type="domain" description="Leucine-binding protein" evidence="4">
    <location>
        <begin position="43"/>
        <end position="357"/>
    </location>
</feature>
<dbReference type="CDD" id="cd06268">
    <property type="entry name" value="PBP1_ABC_transporter_LIVBP-like"/>
    <property type="match status" value="1"/>
</dbReference>
<dbReference type="InterPro" id="IPR028082">
    <property type="entry name" value="Peripla_BP_I"/>
</dbReference>
<proteinExistence type="inferred from homology"/>
<protein>
    <recommendedName>
        <fullName evidence="4">Leucine-binding protein domain-containing protein</fullName>
    </recommendedName>
</protein>
<dbReference type="InterPro" id="IPR028081">
    <property type="entry name" value="Leu-bd"/>
</dbReference>
<dbReference type="SUPFAM" id="SSF53822">
    <property type="entry name" value="Periplasmic binding protein-like I"/>
    <property type="match status" value="1"/>
</dbReference>
<dbReference type="EMBL" id="CP030073">
    <property type="protein sequence ID" value="AWW35553.1"/>
    <property type="molecule type" value="Genomic_DNA"/>
</dbReference>
<accession>A0A2Z4ITH8</accession>
<reference evidence="5 6" key="1">
    <citation type="journal article" date="2019" name="Int. J. Syst. Evol. Microbiol.">
        <title>Streptomyces cadmiisoli sp. nov., a novel actinomycete isolated from cadmium-contaminated soil.</title>
        <authorList>
            <person name="Li K."/>
            <person name="Tang X."/>
            <person name="Zhao J."/>
            <person name="Guo Y."/>
            <person name="Tang Y."/>
            <person name="Gao J."/>
        </authorList>
    </citation>
    <scope>NUCLEOTIDE SEQUENCE [LARGE SCALE GENOMIC DNA]</scope>
    <source>
        <strain evidence="5 6">ZFG47</strain>
    </source>
</reference>
<evidence type="ECO:0000256" key="3">
    <source>
        <dbReference type="SAM" id="SignalP"/>
    </source>
</evidence>
<evidence type="ECO:0000256" key="1">
    <source>
        <dbReference type="ARBA" id="ARBA00010062"/>
    </source>
</evidence>
<feature type="signal peptide" evidence="3">
    <location>
        <begin position="1"/>
        <end position="27"/>
    </location>
</feature>
<dbReference type="Proteomes" id="UP000249616">
    <property type="component" value="Chromosome"/>
</dbReference>
<feature type="chain" id="PRO_5038590677" description="Leucine-binding protein domain-containing protein" evidence="3">
    <location>
        <begin position="28"/>
        <end position="391"/>
    </location>
</feature>
<gene>
    <name evidence="5" type="ORF">DN051_01810</name>
</gene>
<evidence type="ECO:0000256" key="2">
    <source>
        <dbReference type="ARBA" id="ARBA00022729"/>
    </source>
</evidence>
<name>A0A2Z4ITH8_9ACTN</name>
<keyword evidence="6" id="KW-1185">Reference proteome</keyword>
<dbReference type="Gene3D" id="3.40.50.2300">
    <property type="match status" value="2"/>
</dbReference>
<evidence type="ECO:0000259" key="4">
    <source>
        <dbReference type="Pfam" id="PF13458"/>
    </source>
</evidence>
<dbReference type="InterPro" id="IPR051010">
    <property type="entry name" value="BCAA_transport"/>
</dbReference>
<dbReference type="PROSITE" id="PS51257">
    <property type="entry name" value="PROKAR_LIPOPROTEIN"/>
    <property type="match status" value="1"/>
</dbReference>
<evidence type="ECO:0000313" key="5">
    <source>
        <dbReference type="EMBL" id="AWW35553.1"/>
    </source>
</evidence>
<dbReference type="PANTHER" id="PTHR30483">
    <property type="entry name" value="LEUCINE-SPECIFIC-BINDING PROTEIN"/>
    <property type="match status" value="1"/>
</dbReference>
<keyword evidence="2 3" id="KW-0732">Signal</keyword>
<organism evidence="5 6">
    <name type="scientific">Streptomyces cadmiisoli</name>
    <dbReference type="NCBI Taxonomy" id="2184053"/>
    <lineage>
        <taxon>Bacteria</taxon>
        <taxon>Bacillati</taxon>
        <taxon>Actinomycetota</taxon>
        <taxon>Actinomycetes</taxon>
        <taxon>Kitasatosporales</taxon>
        <taxon>Streptomycetaceae</taxon>
        <taxon>Streptomyces</taxon>
        <taxon>Streptomyces aurantiacus group</taxon>
    </lineage>
</organism>
<dbReference type="AlphaFoldDB" id="A0A2Z4ITH8"/>
<sequence>MRRKEVRMRRCKRVLAATIITSLAVGAVGCGSTGAADGDGSAVTIAHIAQLTGAAEQNGIQFQGGVEAALDELDAVELPGGIDVRVEVHDDGTEIDRAAQLLSTVTSEDVDAVFSSGWTPIATALWPLANGAETPLIAGATLGGAEHSADYFFSLLDLPGPHAAVGEHLAKPSGARRVGLVIDGDNPGFELLADPLEDGLKAKGLEGYVTTQTISTGDADYSAVLSNLAAADVDAIAAMISPGDVGNLIVQARRAPGLEDVVFATHHSVSGQVAEVAGDDAVGTTFPQSWVMTDEAAAAAYQAEHGVQPTSYFAYGHDAMWIVAVAASIAAEDGVEINGEAIRDRIPAATESDLFAEQRLVDGLTLTADGQPSITGVLATFDNDGRVVPVG</sequence>